<evidence type="ECO:0000259" key="7">
    <source>
        <dbReference type="PROSITE" id="PS01180"/>
    </source>
</evidence>
<keyword evidence="2" id="KW-0677">Repeat</keyword>
<dbReference type="PROSITE" id="PS01180">
    <property type="entry name" value="CUB"/>
    <property type="match status" value="1"/>
</dbReference>
<protein>
    <submittedName>
        <fullName evidence="11">Uncharacterized protein</fullName>
    </submittedName>
</protein>
<feature type="disulfide bond" evidence="4">
    <location>
        <begin position="176"/>
        <end position="193"/>
    </location>
</feature>
<dbReference type="InterPro" id="IPR035914">
    <property type="entry name" value="Sperma_CUB_dom_sf"/>
</dbReference>
<dbReference type="SMART" id="SM00181">
    <property type="entry name" value="EGF"/>
    <property type="match status" value="2"/>
</dbReference>
<dbReference type="Gene3D" id="2.10.25.10">
    <property type="entry name" value="Laminin"/>
    <property type="match status" value="1"/>
</dbReference>
<keyword evidence="1 4" id="KW-0245">EGF-like domain</keyword>
<dbReference type="PROSITE" id="PS00022">
    <property type="entry name" value="EGF_1"/>
    <property type="match status" value="2"/>
</dbReference>
<accession>A0AA39KYY5</accession>
<name>A0AA39KYY5_MICHY</name>
<keyword evidence="12" id="KW-1185">Reference proteome</keyword>
<reference evidence="11" key="1">
    <citation type="journal article" date="2023" name="bioRxiv">
        <title>Scaffold-level genome assemblies of two parasitoid biocontrol wasps reveal the parthenogenesis mechanism and an associated novel virus.</title>
        <authorList>
            <person name="Inwood S."/>
            <person name="Skelly J."/>
            <person name="Guhlin J."/>
            <person name="Harrop T."/>
            <person name="Goldson S."/>
            <person name="Dearden P."/>
        </authorList>
    </citation>
    <scope>NUCLEOTIDE SEQUENCE</scope>
    <source>
        <strain evidence="11">Lincoln</strain>
        <tissue evidence="11">Whole body</tissue>
    </source>
</reference>
<dbReference type="SUPFAM" id="SSF57196">
    <property type="entry name" value="EGF/Laminin"/>
    <property type="match status" value="1"/>
</dbReference>
<dbReference type="PROSITE" id="PS50026">
    <property type="entry name" value="EGF_3"/>
    <property type="match status" value="2"/>
</dbReference>
<feature type="transmembrane region" description="Helical" evidence="5">
    <location>
        <begin position="961"/>
        <end position="988"/>
    </location>
</feature>
<feature type="transmembrane region" description="Helical" evidence="5">
    <location>
        <begin position="894"/>
        <end position="916"/>
    </location>
</feature>
<reference evidence="11" key="2">
    <citation type="submission" date="2023-03" db="EMBL/GenBank/DDBJ databases">
        <authorList>
            <person name="Inwood S.N."/>
            <person name="Skelly J.G."/>
            <person name="Guhlin J."/>
            <person name="Harrop T.W.R."/>
            <person name="Goldson S.G."/>
            <person name="Dearden P.K."/>
        </authorList>
    </citation>
    <scope>NUCLEOTIDE SEQUENCE</scope>
    <source>
        <strain evidence="11">Lincoln</strain>
        <tissue evidence="11">Whole body</tissue>
    </source>
</reference>
<dbReference type="InterPro" id="IPR001879">
    <property type="entry name" value="GPCR_2_extracellular_dom"/>
</dbReference>
<evidence type="ECO:0000313" key="11">
    <source>
        <dbReference type="EMBL" id="KAK0178929.1"/>
    </source>
</evidence>
<dbReference type="SUPFAM" id="SSF49854">
    <property type="entry name" value="Spermadhesin, CUB domain"/>
    <property type="match status" value="1"/>
</dbReference>
<dbReference type="Proteomes" id="UP001168972">
    <property type="component" value="Unassembled WGS sequence"/>
</dbReference>
<feature type="domain" description="EGF-like" evidence="8">
    <location>
        <begin position="167"/>
        <end position="205"/>
    </location>
</feature>
<evidence type="ECO:0000259" key="10">
    <source>
        <dbReference type="PROSITE" id="PS50835"/>
    </source>
</evidence>
<feature type="domain" description="EGF-like" evidence="8">
    <location>
        <begin position="206"/>
        <end position="247"/>
    </location>
</feature>
<feature type="transmembrane region" description="Helical" evidence="5">
    <location>
        <begin position="864"/>
        <end position="882"/>
    </location>
</feature>
<dbReference type="PROSITE" id="PS50835">
    <property type="entry name" value="IG_LIKE"/>
    <property type="match status" value="1"/>
</dbReference>
<dbReference type="SUPFAM" id="SSF48726">
    <property type="entry name" value="Immunoglobulin"/>
    <property type="match status" value="1"/>
</dbReference>
<dbReference type="InterPro" id="IPR046338">
    <property type="entry name" value="GAIN_dom_sf"/>
</dbReference>
<dbReference type="InterPro" id="IPR007110">
    <property type="entry name" value="Ig-like_dom"/>
</dbReference>
<feature type="transmembrane region" description="Helical" evidence="5">
    <location>
        <begin position="828"/>
        <end position="852"/>
    </location>
</feature>
<feature type="domain" description="CUB" evidence="7">
    <location>
        <begin position="33"/>
        <end position="162"/>
    </location>
</feature>
<feature type="domain" description="Ig-like" evidence="10">
    <location>
        <begin position="392"/>
        <end position="456"/>
    </location>
</feature>
<dbReference type="PROSITE" id="PS50227">
    <property type="entry name" value="G_PROTEIN_RECEP_F2_3"/>
    <property type="match status" value="1"/>
</dbReference>
<dbReference type="EMBL" id="JAQQBR010000004">
    <property type="protein sequence ID" value="KAK0178929.1"/>
    <property type="molecule type" value="Genomic_DNA"/>
</dbReference>
<evidence type="ECO:0000256" key="3">
    <source>
        <dbReference type="ARBA" id="ARBA00023157"/>
    </source>
</evidence>
<proteinExistence type="predicted"/>
<organism evidence="11 12">
    <name type="scientific">Microctonus hyperodae</name>
    <name type="common">Parasitoid wasp</name>
    <dbReference type="NCBI Taxonomy" id="165561"/>
    <lineage>
        <taxon>Eukaryota</taxon>
        <taxon>Metazoa</taxon>
        <taxon>Ecdysozoa</taxon>
        <taxon>Arthropoda</taxon>
        <taxon>Hexapoda</taxon>
        <taxon>Insecta</taxon>
        <taxon>Pterygota</taxon>
        <taxon>Neoptera</taxon>
        <taxon>Endopterygota</taxon>
        <taxon>Hymenoptera</taxon>
        <taxon>Apocrita</taxon>
        <taxon>Ichneumonoidea</taxon>
        <taxon>Braconidae</taxon>
        <taxon>Euphorinae</taxon>
        <taxon>Microctonus</taxon>
    </lineage>
</organism>
<evidence type="ECO:0000313" key="12">
    <source>
        <dbReference type="Proteomes" id="UP001168972"/>
    </source>
</evidence>
<keyword evidence="5" id="KW-1133">Transmembrane helix</keyword>
<dbReference type="PANTHER" id="PTHR24049">
    <property type="entry name" value="CRUMBS FAMILY MEMBER"/>
    <property type="match status" value="1"/>
</dbReference>
<feature type="transmembrane region" description="Helical" evidence="5">
    <location>
        <begin position="1019"/>
        <end position="1037"/>
    </location>
</feature>
<feature type="signal peptide" evidence="6">
    <location>
        <begin position="1"/>
        <end position="25"/>
    </location>
</feature>
<dbReference type="InterPro" id="IPR051022">
    <property type="entry name" value="Notch_Cell-Fate_Det"/>
</dbReference>
<evidence type="ECO:0000256" key="2">
    <source>
        <dbReference type="ARBA" id="ARBA00022737"/>
    </source>
</evidence>
<evidence type="ECO:0000256" key="6">
    <source>
        <dbReference type="SAM" id="SignalP"/>
    </source>
</evidence>
<feature type="disulfide bond" evidence="4">
    <location>
        <begin position="237"/>
        <end position="246"/>
    </location>
</feature>
<dbReference type="InterPro" id="IPR036179">
    <property type="entry name" value="Ig-like_dom_sf"/>
</dbReference>
<evidence type="ECO:0000259" key="8">
    <source>
        <dbReference type="PROSITE" id="PS50026"/>
    </source>
</evidence>
<dbReference type="GO" id="GO:0016020">
    <property type="term" value="C:membrane"/>
    <property type="evidence" value="ECO:0007669"/>
    <property type="project" value="InterPro"/>
</dbReference>
<comment type="caution">
    <text evidence="11">The sequence shown here is derived from an EMBL/GenBank/DDBJ whole genome shotgun (WGS) entry which is preliminary data.</text>
</comment>
<feature type="transmembrane region" description="Helical" evidence="5">
    <location>
        <begin position="1043"/>
        <end position="1064"/>
    </location>
</feature>
<keyword evidence="6" id="KW-0732">Signal</keyword>
<gene>
    <name evidence="11" type="ORF">PV327_007768</name>
</gene>
<dbReference type="InterPro" id="IPR000742">
    <property type="entry name" value="EGF"/>
</dbReference>
<feature type="domain" description="G-protein coupled receptors family 2 profile 1" evidence="9">
    <location>
        <begin position="466"/>
        <end position="524"/>
    </location>
</feature>
<dbReference type="CDD" id="cd00054">
    <property type="entry name" value="EGF_CA"/>
    <property type="match status" value="1"/>
</dbReference>
<sequence>MGGKLYGGWLWCLLMITCFISITDGSEGIVESCGSHLTSPRGVIHTPNFPGPFTVPIKCRWVIDASDVPFTNNSIVVYLTQLYVYKGLTFTEYAYYESEITHYGASVIKKITEGNVLEYRWFKTSRPFLVIEFELDRLEGNHIRVLHDLLNVYGFNITYEMTETDVNPESCTVRDCSFLGNCILNADYNTFICECFGEFRGHKCSNGPLCMDENRNSVCRNGGTCTHIGAEAVRCLCPPDFTGHNCEIPIFNEVIKGCASDTCIMQCPFISSGRQPCDCKDKSPVYNNRARYECRIKLSNATSLRTSLTSQSISIETLLRKQLAKYLRNSDITTMEDLKILSVTPSAEVTFHFFGTSNEGDKIRDALNRLVQRRRLSDFTLESTHFTFQQKPSLRLQTVRVNHANQHEVRLGDQFILSCVAQSSNGIKFVWYKDDMLKSAIYTCNVAHRSMSVRVDVVNRTLIPLCPRENSWNLRWPETGPGSQVFLECPHQFIGQLVSRLCSMKDATTPAWQLPDFWDCLYQPLILPYKKFQSLTMGYQNTTGADTIISLWEILRSRKIPLYPGEGDRILNILAEIEHYQYTIHELDELYNSAETLTRIINRILVDEYSVLRQQHLLLLQQLTQRNLEYWARQLVYPYKHLALSSIVVDIRALHATGDDSNKFILQIPADDYMYPYWYNDKVTIHLIRSENDIYDNKTLSGTVIVYKNITQFLPNTYVKELEDGTDLEYHFNSRIITVAVVPLNEIVDSKMRIELKLHHLQNYSRLWNVSCGVQDLSGLWDLDSCISTLLLDEATTQCICSHPGTFAAFLTARAVRVALAKNKHSTFIVLLGCGICFLQCVVSSLILGFYFWKNQTWLNWLKFQFSTALQSAMAIFMYASYNTLSESCYATAAIMLEATLLIGMSAPISQALIIYADLTQQRSSPHFQPTVIAVITGLPILCVLTTELTHKSTGWRHESWWLIFGSGVYNIFLSCVATMLSIFMLLYTGVLRKAHALVLESVVKKEVIECRIGMMHRAAIIICSLILMEAASIFYINSTSVIYHYIFASLSALLGSAVLFVYIGSREILQIAPILRKLKWNNVEGESTSDPIKGNASGPPSAQSFNVGPPYMEKRGIAAGSPDMRDYINESSAPYSKSPIAHSLVRYPPEIRIDHSDDINLENYNTSPRKYQESMATAATTTTAFARPANSSDFYSASRSTFNRDSTKFNSRDIQQSQASTQATLPECSAKVLCSADIEARMSISAMPDVTLATKTEIEHGKNTEVINRDHADVIPDIATTGERKQPDGEEKNPEITITDCENTTTTGMLDRISHDLDYLLNRTQTNEEA</sequence>
<feature type="transmembrane region" description="Helical" evidence="5">
    <location>
        <begin position="928"/>
        <end position="949"/>
    </location>
</feature>
<keyword evidence="5" id="KW-0812">Transmembrane</keyword>
<evidence type="ECO:0000256" key="4">
    <source>
        <dbReference type="PROSITE-ProRule" id="PRU00076"/>
    </source>
</evidence>
<keyword evidence="5" id="KW-0472">Membrane</keyword>
<dbReference type="Gene3D" id="4.10.1240.10">
    <property type="entry name" value="GPCR, family 2, extracellular hormone receptor domain"/>
    <property type="match status" value="1"/>
</dbReference>
<comment type="caution">
    <text evidence="4">Lacks conserved residue(s) required for the propagation of feature annotation.</text>
</comment>
<evidence type="ECO:0000256" key="5">
    <source>
        <dbReference type="SAM" id="Phobius"/>
    </source>
</evidence>
<dbReference type="Gene3D" id="2.60.220.50">
    <property type="match status" value="1"/>
</dbReference>
<dbReference type="InterPro" id="IPR000859">
    <property type="entry name" value="CUB_dom"/>
</dbReference>
<keyword evidence="3 4" id="KW-1015">Disulfide bond</keyword>
<dbReference type="GO" id="GO:0004930">
    <property type="term" value="F:G protein-coupled receptor activity"/>
    <property type="evidence" value="ECO:0007669"/>
    <property type="project" value="InterPro"/>
</dbReference>
<feature type="chain" id="PRO_5041235718" evidence="6">
    <location>
        <begin position="26"/>
        <end position="1331"/>
    </location>
</feature>
<evidence type="ECO:0000259" key="9">
    <source>
        <dbReference type="PROSITE" id="PS50227"/>
    </source>
</evidence>
<evidence type="ECO:0000256" key="1">
    <source>
        <dbReference type="ARBA" id="ARBA00022536"/>
    </source>
</evidence>
<dbReference type="Gene3D" id="2.60.120.290">
    <property type="entry name" value="Spermadhesin, CUB domain"/>
    <property type="match status" value="1"/>
</dbReference>
<feature type="disulfide bond" evidence="4">
    <location>
        <begin position="195"/>
        <end position="204"/>
    </location>
</feature>
<dbReference type="InterPro" id="IPR036445">
    <property type="entry name" value="GPCR_2_extracell_dom_sf"/>
</dbReference>